<dbReference type="OrthoDB" id="1921208at2759"/>
<organism evidence="2 3">
    <name type="scientific">Amniculicola lignicola CBS 123094</name>
    <dbReference type="NCBI Taxonomy" id="1392246"/>
    <lineage>
        <taxon>Eukaryota</taxon>
        <taxon>Fungi</taxon>
        <taxon>Dikarya</taxon>
        <taxon>Ascomycota</taxon>
        <taxon>Pezizomycotina</taxon>
        <taxon>Dothideomycetes</taxon>
        <taxon>Pleosporomycetidae</taxon>
        <taxon>Pleosporales</taxon>
        <taxon>Amniculicolaceae</taxon>
        <taxon>Amniculicola</taxon>
    </lineage>
</organism>
<dbReference type="InterPro" id="IPR052953">
    <property type="entry name" value="Ser-rich/MCO-related"/>
</dbReference>
<sequence>MKFFSVLPLAAMAAAEMTVMSIAPAAVSGAATHTVTVGGVKPAETGGVVGILQYQPESINAAVGDKVKFIFMQKNHTVTQSTFAEPCAKMANGMDSGFMPNPDGAAGVEWEMEVKTTEALWFYCKQKTGVHCGKGMVFAINPSTVKNTMSEFKQLAIQKNGTEALTVAAIASPPATANAVAASTVTVVAGGGEVAASATGTATAALASATVAVGQGQDGNGNACTCHCLCGVNSFPASAGINAFGGFGGMIPAGSP</sequence>
<name>A0A6A5WLM3_9PLEO</name>
<dbReference type="InterPro" id="IPR008972">
    <property type="entry name" value="Cupredoxin"/>
</dbReference>
<keyword evidence="3" id="KW-1185">Reference proteome</keyword>
<feature type="signal peptide" evidence="1">
    <location>
        <begin position="1"/>
        <end position="15"/>
    </location>
</feature>
<accession>A0A6A5WLM3</accession>
<dbReference type="PANTHER" id="PTHR34883">
    <property type="entry name" value="SERINE-RICH PROTEIN, PUTATIVE-RELATED-RELATED"/>
    <property type="match status" value="1"/>
</dbReference>
<dbReference type="CDD" id="cd00920">
    <property type="entry name" value="Cupredoxin"/>
    <property type="match status" value="1"/>
</dbReference>
<dbReference type="EMBL" id="ML977576">
    <property type="protein sequence ID" value="KAF2002743.1"/>
    <property type="molecule type" value="Genomic_DNA"/>
</dbReference>
<reference evidence="2" key="1">
    <citation type="journal article" date="2020" name="Stud. Mycol.">
        <title>101 Dothideomycetes genomes: a test case for predicting lifestyles and emergence of pathogens.</title>
        <authorList>
            <person name="Haridas S."/>
            <person name="Albert R."/>
            <person name="Binder M."/>
            <person name="Bloem J."/>
            <person name="Labutti K."/>
            <person name="Salamov A."/>
            <person name="Andreopoulos B."/>
            <person name="Baker S."/>
            <person name="Barry K."/>
            <person name="Bills G."/>
            <person name="Bluhm B."/>
            <person name="Cannon C."/>
            <person name="Castanera R."/>
            <person name="Culley D."/>
            <person name="Daum C."/>
            <person name="Ezra D."/>
            <person name="Gonzalez J."/>
            <person name="Henrissat B."/>
            <person name="Kuo A."/>
            <person name="Liang C."/>
            <person name="Lipzen A."/>
            <person name="Lutzoni F."/>
            <person name="Magnuson J."/>
            <person name="Mondo S."/>
            <person name="Nolan M."/>
            <person name="Ohm R."/>
            <person name="Pangilinan J."/>
            <person name="Park H.-J."/>
            <person name="Ramirez L."/>
            <person name="Alfaro M."/>
            <person name="Sun H."/>
            <person name="Tritt A."/>
            <person name="Yoshinaga Y."/>
            <person name="Zwiers L.-H."/>
            <person name="Turgeon B."/>
            <person name="Goodwin S."/>
            <person name="Spatafora J."/>
            <person name="Crous P."/>
            <person name="Grigoriev I."/>
        </authorList>
    </citation>
    <scope>NUCLEOTIDE SEQUENCE</scope>
    <source>
        <strain evidence="2">CBS 123094</strain>
    </source>
</reference>
<protein>
    <recommendedName>
        <fullName evidence="4">Cupredoxin</fullName>
    </recommendedName>
</protein>
<evidence type="ECO:0008006" key="4">
    <source>
        <dbReference type="Google" id="ProtNLM"/>
    </source>
</evidence>
<dbReference type="SUPFAM" id="SSF49503">
    <property type="entry name" value="Cupredoxins"/>
    <property type="match status" value="1"/>
</dbReference>
<dbReference type="Proteomes" id="UP000799779">
    <property type="component" value="Unassembled WGS sequence"/>
</dbReference>
<evidence type="ECO:0000256" key="1">
    <source>
        <dbReference type="SAM" id="SignalP"/>
    </source>
</evidence>
<gene>
    <name evidence="2" type="ORF">P154DRAFT_137243</name>
</gene>
<feature type="chain" id="PRO_5025564354" description="Cupredoxin" evidence="1">
    <location>
        <begin position="16"/>
        <end position="256"/>
    </location>
</feature>
<proteinExistence type="predicted"/>
<evidence type="ECO:0000313" key="3">
    <source>
        <dbReference type="Proteomes" id="UP000799779"/>
    </source>
</evidence>
<evidence type="ECO:0000313" key="2">
    <source>
        <dbReference type="EMBL" id="KAF2002743.1"/>
    </source>
</evidence>
<dbReference type="PANTHER" id="PTHR34883:SF4">
    <property type="entry name" value="CUPREDOXIN"/>
    <property type="match status" value="1"/>
</dbReference>
<keyword evidence="1" id="KW-0732">Signal</keyword>
<dbReference type="Gene3D" id="2.60.40.420">
    <property type="entry name" value="Cupredoxins - blue copper proteins"/>
    <property type="match status" value="1"/>
</dbReference>
<dbReference type="AlphaFoldDB" id="A0A6A5WLM3"/>